<accession>A0ACC2IGM5</accession>
<evidence type="ECO:0000313" key="1">
    <source>
        <dbReference type="EMBL" id="KAJ8114252.1"/>
    </source>
</evidence>
<proteinExistence type="predicted"/>
<organism evidence="1 2">
    <name type="scientific">Nemania bipapillata</name>
    <dbReference type="NCBI Taxonomy" id="110536"/>
    <lineage>
        <taxon>Eukaryota</taxon>
        <taxon>Fungi</taxon>
        <taxon>Dikarya</taxon>
        <taxon>Ascomycota</taxon>
        <taxon>Pezizomycotina</taxon>
        <taxon>Sordariomycetes</taxon>
        <taxon>Xylariomycetidae</taxon>
        <taxon>Xylariales</taxon>
        <taxon>Xylariaceae</taxon>
        <taxon>Nemania</taxon>
    </lineage>
</organism>
<comment type="caution">
    <text evidence="1">The sequence shown here is derived from an EMBL/GenBank/DDBJ whole genome shotgun (WGS) entry which is preliminary data.</text>
</comment>
<sequence length="963" mass="103283">MGSLGPTRAMNGNPVVNGSAHVNGNSPAAESGGHLEPIAVVGMSCRLPGDASDTQKLWELLIQGRSAWSKTPKDRFNQKGFHDPSAEGKPGRTSTDGGHFLKDDVKAFDASFFGVNPIEATVRNPIAMRSQASAMDPQQRLVLEIAYEAFENAGLTLEQLSGSNTGVYVGLWTSDYQEMLLRDIDFPPIYQASGVGAAIASNRVSYCFNLHGPSLTLDTGCSASLVALHQAVHSLRAGETDKCFVAGVNLQLDPQRYGYQNKLSMFSKQGKSFTFDHRAKEASGYGRGEGCSGVVLMPLSQAQRQGYPIRAIIRNSVANQDGKTNGITVPSAAAQSAAIEKAYAQVGLVPYADYVEAHGTGTSVGDPIEARAIAKVLGAARGSDSPLPIGSLKANIGHTESAAGLTGLIKAVLMLEHNMIPPQVNFEKPNPEIDLDALNLRIPTTLESRPLKRISVNSFGYGGTNAHVVVDAADVASVKPTSQNDHHVPEGASRAKERLFVLSAASEKSCQDMASKVAKYLESQADSADADALLSRLAYTLSRRSVMENRVGVVASDLNDLVAQLTKLSNEAIPRANRQTSPRIGFVFSGQGAQYPRMGQGLLGTWPTFTASMKRAATCMQACGSSWDLFEELLKEPAESRMEDPCIAQPISTAVQISLVDALKDMGVVPSAVAGHSSGEIAAAYCAGAISFEDAMTVAYHRGRLTSDLRKVNKGKAGAMIAVGASATTVKQSIDQLGAAAASRIAIACFNSPESVTVSGDEDVINSLKQRLDEQDVWNRLLRTGGAAYHSPQMLQVAQKYHEALKDVSGAAPVSNISMASSVTGEDLGNKFITRDYWVHNLVSPIRFTDSLKKTCVGENGMRKVDLLLELGSHFQLESPIKQTVRTFTGEAAKIHYVGSLKRGEDAQLRLLEMLRSLYLEKSPVAFWMANAGFETAPKLLMDLPPYPFDHSKTYWHESRPHP</sequence>
<dbReference type="EMBL" id="JAPESX010001430">
    <property type="protein sequence ID" value="KAJ8114252.1"/>
    <property type="molecule type" value="Genomic_DNA"/>
</dbReference>
<dbReference type="Proteomes" id="UP001153334">
    <property type="component" value="Unassembled WGS sequence"/>
</dbReference>
<keyword evidence="2" id="KW-1185">Reference proteome</keyword>
<evidence type="ECO:0000313" key="2">
    <source>
        <dbReference type="Proteomes" id="UP001153334"/>
    </source>
</evidence>
<gene>
    <name evidence="1" type="ORF">ONZ43_g4947</name>
</gene>
<protein>
    <submittedName>
        <fullName evidence="1">Uncharacterized protein</fullName>
    </submittedName>
</protein>
<name>A0ACC2IGM5_9PEZI</name>
<reference evidence="1" key="1">
    <citation type="submission" date="2022-11" db="EMBL/GenBank/DDBJ databases">
        <title>Genome Sequence of Nemania bipapillata.</title>
        <authorList>
            <person name="Buettner E."/>
        </authorList>
    </citation>
    <scope>NUCLEOTIDE SEQUENCE</scope>
    <source>
        <strain evidence="1">CP14</strain>
    </source>
</reference>